<dbReference type="Proteomes" id="UP000000851">
    <property type="component" value="Chromosome"/>
</dbReference>
<organism evidence="1 2">
    <name type="scientific">Catenulispora acidiphila (strain DSM 44928 / JCM 14897 / NBRC 102108 / NRRL B-24433 / ID139908)</name>
    <dbReference type="NCBI Taxonomy" id="479433"/>
    <lineage>
        <taxon>Bacteria</taxon>
        <taxon>Bacillati</taxon>
        <taxon>Actinomycetota</taxon>
        <taxon>Actinomycetes</taxon>
        <taxon>Catenulisporales</taxon>
        <taxon>Catenulisporaceae</taxon>
        <taxon>Catenulispora</taxon>
    </lineage>
</organism>
<dbReference type="HOGENOM" id="CLU_1591592_0_0_11"/>
<proteinExistence type="predicted"/>
<protein>
    <submittedName>
        <fullName evidence="1">Uncharacterized protein</fullName>
    </submittedName>
</protein>
<sequence>MTVDLNDPEYTLVLALEGFRQAAARYQVAVDASEDAAVVFTPLAEALMWAISIDETFFKVDDQPYRDARDGDADGRYLQALRYARNRCTHQLALVAERKGLAPPFRPPITLGLLFRWRPVSELPPPDPRFRDPRGETAYDELLAKNPADQAIVHADAWFVRWSAQRI</sequence>
<evidence type="ECO:0000313" key="2">
    <source>
        <dbReference type="Proteomes" id="UP000000851"/>
    </source>
</evidence>
<dbReference type="KEGG" id="cai:Caci_8927"/>
<gene>
    <name evidence="1" type="ordered locus">Caci_8927</name>
</gene>
<dbReference type="OrthoDB" id="3541041at2"/>
<dbReference type="EMBL" id="CP001700">
    <property type="protein sequence ID" value="ACU77740.1"/>
    <property type="molecule type" value="Genomic_DNA"/>
</dbReference>
<dbReference type="RefSeq" id="WP_015797464.1">
    <property type="nucleotide sequence ID" value="NC_013131.1"/>
</dbReference>
<keyword evidence="2" id="KW-1185">Reference proteome</keyword>
<dbReference type="AlphaFoldDB" id="C7Q3Y2"/>
<dbReference type="InParanoid" id="C7Q3Y2"/>
<reference evidence="1 2" key="1">
    <citation type="journal article" date="2009" name="Stand. Genomic Sci.">
        <title>Complete genome sequence of Catenulispora acidiphila type strain (ID 139908).</title>
        <authorList>
            <person name="Copeland A."/>
            <person name="Lapidus A."/>
            <person name="Glavina Del Rio T."/>
            <person name="Nolan M."/>
            <person name="Lucas S."/>
            <person name="Chen F."/>
            <person name="Tice H."/>
            <person name="Cheng J.F."/>
            <person name="Bruce D."/>
            <person name="Goodwin L."/>
            <person name="Pitluck S."/>
            <person name="Mikhailova N."/>
            <person name="Pati A."/>
            <person name="Ivanova N."/>
            <person name="Mavromatis K."/>
            <person name="Chen A."/>
            <person name="Palaniappan K."/>
            <person name="Chain P."/>
            <person name="Land M."/>
            <person name="Hauser L."/>
            <person name="Chang Y.J."/>
            <person name="Jeffries C.D."/>
            <person name="Chertkov O."/>
            <person name="Brettin T."/>
            <person name="Detter J.C."/>
            <person name="Han C."/>
            <person name="Ali Z."/>
            <person name="Tindall B.J."/>
            <person name="Goker M."/>
            <person name="Bristow J."/>
            <person name="Eisen J.A."/>
            <person name="Markowitz V."/>
            <person name="Hugenholtz P."/>
            <person name="Kyrpides N.C."/>
            <person name="Klenk H.P."/>
        </authorList>
    </citation>
    <scope>NUCLEOTIDE SEQUENCE [LARGE SCALE GENOMIC DNA]</scope>
    <source>
        <strain evidence="2">DSM 44928 / JCM 14897 / NBRC 102108 / NRRL B-24433 / ID139908</strain>
    </source>
</reference>
<accession>C7Q3Y2</accession>
<dbReference type="STRING" id="479433.Caci_8927"/>
<name>C7Q3Y2_CATAD</name>
<evidence type="ECO:0000313" key="1">
    <source>
        <dbReference type="EMBL" id="ACU77740.1"/>
    </source>
</evidence>